<gene>
    <name evidence="1" type="ORF">GC250_09360</name>
</gene>
<proteinExistence type="predicted"/>
<dbReference type="EMBL" id="WGGD01000005">
    <property type="protein sequence ID" value="MUN29636.1"/>
    <property type="molecule type" value="Genomic_DNA"/>
</dbReference>
<dbReference type="Proteomes" id="UP000470772">
    <property type="component" value="Unassembled WGS sequence"/>
</dbReference>
<dbReference type="AlphaFoldDB" id="A0A6A9QKV6"/>
<dbReference type="RefSeq" id="WP_156017268.1">
    <property type="nucleotide sequence ID" value="NZ_WGGD01000005.1"/>
</dbReference>
<organism evidence="1 2">
    <name type="scientific">Sulfuracidifex metallicus DSM 6482 = JCM 9184</name>
    <dbReference type="NCBI Taxonomy" id="523847"/>
    <lineage>
        <taxon>Archaea</taxon>
        <taxon>Thermoproteota</taxon>
        <taxon>Thermoprotei</taxon>
        <taxon>Sulfolobales</taxon>
        <taxon>Sulfolobaceae</taxon>
        <taxon>Sulfuracidifex</taxon>
    </lineage>
</organism>
<protein>
    <recommendedName>
        <fullName evidence="3">DUF3211 domain-containing protein</fullName>
    </recommendedName>
</protein>
<evidence type="ECO:0000313" key="1">
    <source>
        <dbReference type="EMBL" id="MUN29636.1"/>
    </source>
</evidence>
<evidence type="ECO:0008006" key="3">
    <source>
        <dbReference type="Google" id="ProtNLM"/>
    </source>
</evidence>
<evidence type="ECO:0000313" key="2">
    <source>
        <dbReference type="Proteomes" id="UP000470772"/>
    </source>
</evidence>
<reference evidence="1 2" key="1">
    <citation type="submission" date="2019-10" db="EMBL/GenBank/DDBJ databases">
        <title>Sequencing and Assembly of Multiple Reported Metal-Biooxidizing Members of the Extremely Thermoacidophilic Archaeal Family Sulfolobaceae.</title>
        <authorList>
            <person name="Counts J.A."/>
            <person name="Kelly R.M."/>
        </authorList>
    </citation>
    <scope>NUCLEOTIDE SEQUENCE [LARGE SCALE GENOMIC DNA]</scope>
    <source>
        <strain evidence="1 2">DSM 6482</strain>
    </source>
</reference>
<keyword evidence="2" id="KW-1185">Reference proteome</keyword>
<accession>A0A6A9QKV6</accession>
<sequence>MSVSDKIVTYEGVNRIIRNPYLALVATKHFHVIGENGNNEYTVVMYERESTAKIRLDEDFVIYSMKVKDEGVGITYILEEAKKGGNQYKISFMKSGNNLTVLITGKKGGGLLNKSPFIEPEHLITHIKEILGNV</sequence>
<name>A0A6A9QKV6_SULME</name>
<comment type="caution">
    <text evidence="1">The sequence shown here is derived from an EMBL/GenBank/DDBJ whole genome shotgun (WGS) entry which is preliminary data.</text>
</comment>